<dbReference type="RefSeq" id="WP_155036422.1">
    <property type="nucleotide sequence ID" value="NZ_JAYMMG010000046.1"/>
</dbReference>
<evidence type="ECO:0000313" key="1">
    <source>
        <dbReference type="EMBL" id="MTH30437.1"/>
    </source>
</evidence>
<reference evidence="1 2" key="1">
    <citation type="journal article" date="2006" name="Int. J. Syst. Evol. Microbiol.">
        <title>Myroides pelagicus sp. nov., isolated from seawater in Thailand.</title>
        <authorList>
            <person name="Yoon J."/>
            <person name="Maneerat S."/>
            <person name="Kawai F."/>
            <person name="Yokota A."/>
        </authorList>
    </citation>
    <scope>NUCLEOTIDE SEQUENCE [LARGE SCALE GENOMIC DNA]</scope>
    <source>
        <strain evidence="1 2">SM1T</strain>
    </source>
</reference>
<dbReference type="AlphaFoldDB" id="A0A7K1GNI2"/>
<name>A0A7K1GNI2_9FLAO</name>
<keyword evidence="2" id="KW-1185">Reference proteome</keyword>
<dbReference type="Proteomes" id="UP000488936">
    <property type="component" value="Unassembled WGS sequence"/>
</dbReference>
<proteinExistence type="predicted"/>
<accession>A0A7K1GNI2</accession>
<organism evidence="1 2">
    <name type="scientific">Myroides pelagicus</name>
    <dbReference type="NCBI Taxonomy" id="270914"/>
    <lineage>
        <taxon>Bacteria</taxon>
        <taxon>Pseudomonadati</taxon>
        <taxon>Bacteroidota</taxon>
        <taxon>Flavobacteriia</taxon>
        <taxon>Flavobacteriales</taxon>
        <taxon>Flavobacteriaceae</taxon>
        <taxon>Myroides</taxon>
    </lineage>
</organism>
<gene>
    <name evidence="1" type="ORF">GJV77_11070</name>
</gene>
<dbReference type="EMBL" id="WMJY01000026">
    <property type="protein sequence ID" value="MTH30437.1"/>
    <property type="molecule type" value="Genomic_DNA"/>
</dbReference>
<comment type="caution">
    <text evidence="1">The sequence shown here is derived from an EMBL/GenBank/DDBJ whole genome shotgun (WGS) entry which is preliminary data.</text>
</comment>
<evidence type="ECO:0000313" key="2">
    <source>
        <dbReference type="Proteomes" id="UP000488936"/>
    </source>
</evidence>
<sequence length="61" mass="7136">MSACNRRIENINSKTVQTVNTPSMTLDTKKALDTLQLKNKSFTPQETYFLEYLRTKYDQCN</sequence>
<protein>
    <submittedName>
        <fullName evidence="1">Uncharacterized protein</fullName>
    </submittedName>
</protein>